<dbReference type="InterPro" id="IPR019533">
    <property type="entry name" value="Peptidase_S26"/>
</dbReference>
<dbReference type="InterPro" id="IPR036286">
    <property type="entry name" value="LexA/Signal_pep-like_sf"/>
</dbReference>
<dbReference type="CDD" id="cd06530">
    <property type="entry name" value="S26_SPase_I"/>
    <property type="match status" value="1"/>
</dbReference>
<dbReference type="SUPFAM" id="SSF51306">
    <property type="entry name" value="LexA/Signal peptidase"/>
    <property type="match status" value="1"/>
</dbReference>
<keyword evidence="10" id="KW-1185">Reference proteome</keyword>
<feature type="domain" description="Peptidase S26" evidence="8">
    <location>
        <begin position="29"/>
        <end position="181"/>
    </location>
</feature>
<protein>
    <recommendedName>
        <fullName evidence="4 7">Signal peptidase I</fullName>
        <ecNumber evidence="4 7">3.4.21.89</ecNumber>
    </recommendedName>
</protein>
<dbReference type="InterPro" id="IPR019758">
    <property type="entry name" value="Pept_S26A_signal_pept_1_CS"/>
</dbReference>
<gene>
    <name evidence="9" type="primary">sipT</name>
    <name evidence="9" type="ORF">OXPF_33050</name>
</gene>
<dbReference type="STRING" id="36849.OXPF_33050"/>
<feature type="transmembrane region" description="Helical" evidence="7">
    <location>
        <begin position="31"/>
        <end position="50"/>
    </location>
</feature>
<dbReference type="InterPro" id="IPR000223">
    <property type="entry name" value="Pept_S26A_signal_pept_1"/>
</dbReference>
<comment type="subcellular location">
    <subcellularLocation>
        <location evidence="2">Cell membrane</location>
        <topology evidence="2">Single-pass type II membrane protein</topology>
    </subcellularLocation>
    <subcellularLocation>
        <location evidence="7">Membrane</location>
        <topology evidence="7">Single-pass type II membrane protein</topology>
    </subcellularLocation>
</comment>
<dbReference type="PATRIC" id="fig|36849.3.peg.3500"/>
<dbReference type="PROSITE" id="PS00761">
    <property type="entry name" value="SPASE_I_3"/>
    <property type="match status" value="1"/>
</dbReference>
<evidence type="ECO:0000256" key="3">
    <source>
        <dbReference type="ARBA" id="ARBA00009370"/>
    </source>
</evidence>
<keyword evidence="7" id="KW-0472">Membrane</keyword>
<dbReference type="PROSITE" id="PS00760">
    <property type="entry name" value="SPASE_I_2"/>
    <property type="match status" value="1"/>
</dbReference>
<dbReference type="Pfam" id="PF10502">
    <property type="entry name" value="Peptidase_S26"/>
    <property type="match status" value="1"/>
</dbReference>
<feature type="active site" evidence="6">
    <location>
        <position position="59"/>
    </location>
</feature>
<dbReference type="AlphaFoldDB" id="A0A0P8W395"/>
<reference evidence="9 10" key="1">
    <citation type="submission" date="2015-09" db="EMBL/GenBank/DDBJ databases">
        <title>Genome sequence of Oxobacter pfennigii DSM 3222.</title>
        <authorList>
            <person name="Poehlein A."/>
            <person name="Bengelsdorf F.R."/>
            <person name="Schiel-Bengelsdorf B."/>
            <person name="Duerre P."/>
            <person name="Daniel R."/>
        </authorList>
    </citation>
    <scope>NUCLEOTIDE SEQUENCE [LARGE SCALE GENOMIC DNA]</scope>
    <source>
        <strain evidence="9 10">DSM 3222</strain>
    </source>
</reference>
<sequence>MYFKEKDYAQLKPKHKVITMNDTVKKFFKEWIYPIILALVIAVLINKFLFFKSKIPSSSMHPAIMEGDHIFVTRVYNKGKLQRGDIVLFNSKELNMLLVKRLIGLPGDKIVIDEEGLLHINGEKIDEPYVVRKDNTPGNFEVPEDCYLFLGDNRAESLDSRFWKMPYISEKDIVGKAWIIVYPFNRIQTLH</sequence>
<keyword evidence="7" id="KW-1133">Transmembrane helix</keyword>
<evidence type="ECO:0000313" key="10">
    <source>
        <dbReference type="Proteomes" id="UP000050326"/>
    </source>
</evidence>
<dbReference type="PANTHER" id="PTHR43390">
    <property type="entry name" value="SIGNAL PEPTIDASE I"/>
    <property type="match status" value="1"/>
</dbReference>
<name>A0A0P8W395_9CLOT</name>
<evidence type="ECO:0000256" key="1">
    <source>
        <dbReference type="ARBA" id="ARBA00000677"/>
    </source>
</evidence>
<comment type="caution">
    <text evidence="9">The sequence shown here is derived from an EMBL/GenBank/DDBJ whole genome shotgun (WGS) entry which is preliminary data.</text>
</comment>
<dbReference type="EMBL" id="LKET01000043">
    <property type="protein sequence ID" value="KPU43055.1"/>
    <property type="molecule type" value="Genomic_DNA"/>
</dbReference>
<accession>A0A0P8W395</accession>
<dbReference type="PRINTS" id="PR00727">
    <property type="entry name" value="LEADERPTASE"/>
</dbReference>
<dbReference type="InterPro" id="IPR019757">
    <property type="entry name" value="Pept_S26A_signal_pept_1_Lys-AS"/>
</dbReference>
<evidence type="ECO:0000256" key="7">
    <source>
        <dbReference type="RuleBase" id="RU362042"/>
    </source>
</evidence>
<evidence type="ECO:0000256" key="2">
    <source>
        <dbReference type="ARBA" id="ARBA00004401"/>
    </source>
</evidence>
<keyword evidence="7" id="KW-0812">Transmembrane</keyword>
<dbReference type="GO" id="GO:0009003">
    <property type="term" value="F:signal peptidase activity"/>
    <property type="evidence" value="ECO:0007669"/>
    <property type="project" value="UniProtKB-EC"/>
</dbReference>
<dbReference type="Gene3D" id="2.10.109.10">
    <property type="entry name" value="Umud Fragment, subunit A"/>
    <property type="match status" value="1"/>
</dbReference>
<organism evidence="9 10">
    <name type="scientific">Oxobacter pfennigii</name>
    <dbReference type="NCBI Taxonomy" id="36849"/>
    <lineage>
        <taxon>Bacteria</taxon>
        <taxon>Bacillati</taxon>
        <taxon>Bacillota</taxon>
        <taxon>Clostridia</taxon>
        <taxon>Eubacteriales</taxon>
        <taxon>Clostridiaceae</taxon>
        <taxon>Oxobacter</taxon>
    </lineage>
</organism>
<dbReference type="EC" id="3.4.21.89" evidence="4 7"/>
<comment type="catalytic activity">
    <reaction evidence="1 7">
        <text>Cleavage of hydrophobic, N-terminal signal or leader sequences from secreted and periplasmic proteins.</text>
        <dbReference type="EC" id="3.4.21.89"/>
    </reaction>
</comment>
<proteinExistence type="inferred from homology"/>
<dbReference type="Proteomes" id="UP000050326">
    <property type="component" value="Unassembled WGS sequence"/>
</dbReference>
<keyword evidence="7" id="KW-0645">Protease</keyword>
<evidence type="ECO:0000256" key="6">
    <source>
        <dbReference type="PIRSR" id="PIRSR600223-1"/>
    </source>
</evidence>
<evidence type="ECO:0000256" key="4">
    <source>
        <dbReference type="ARBA" id="ARBA00013208"/>
    </source>
</evidence>
<dbReference type="GO" id="GO:0005886">
    <property type="term" value="C:plasma membrane"/>
    <property type="evidence" value="ECO:0007669"/>
    <property type="project" value="UniProtKB-SubCell"/>
</dbReference>
<dbReference type="NCBIfam" id="TIGR02227">
    <property type="entry name" value="sigpep_I_bact"/>
    <property type="match status" value="1"/>
</dbReference>
<evidence type="ECO:0000259" key="8">
    <source>
        <dbReference type="Pfam" id="PF10502"/>
    </source>
</evidence>
<dbReference type="GO" id="GO:0006465">
    <property type="term" value="P:signal peptide processing"/>
    <property type="evidence" value="ECO:0007669"/>
    <property type="project" value="InterPro"/>
</dbReference>
<feature type="active site" evidence="6">
    <location>
        <position position="100"/>
    </location>
</feature>
<keyword evidence="5 7" id="KW-0378">Hydrolase</keyword>
<evidence type="ECO:0000256" key="5">
    <source>
        <dbReference type="ARBA" id="ARBA00022801"/>
    </source>
</evidence>
<evidence type="ECO:0000313" key="9">
    <source>
        <dbReference type="EMBL" id="KPU43055.1"/>
    </source>
</evidence>
<comment type="similarity">
    <text evidence="3 7">Belongs to the peptidase S26 family.</text>
</comment>
<dbReference type="GO" id="GO:0004252">
    <property type="term" value="F:serine-type endopeptidase activity"/>
    <property type="evidence" value="ECO:0007669"/>
    <property type="project" value="InterPro"/>
</dbReference>
<dbReference type="PANTHER" id="PTHR43390:SF1">
    <property type="entry name" value="CHLOROPLAST PROCESSING PEPTIDASE"/>
    <property type="match status" value="1"/>
</dbReference>